<reference evidence="9 10" key="1">
    <citation type="journal article" date="2016" name="Genome Biol. Evol.">
        <title>Divergent and convergent evolution of fungal pathogenicity.</title>
        <authorList>
            <person name="Shang Y."/>
            <person name="Xiao G."/>
            <person name="Zheng P."/>
            <person name="Cen K."/>
            <person name="Zhan S."/>
            <person name="Wang C."/>
        </authorList>
    </citation>
    <scope>NUCLEOTIDE SEQUENCE [LARGE SCALE GENOMIC DNA]</scope>
    <source>
        <strain evidence="9 10">RCEF 2490</strain>
    </source>
</reference>
<sequence>MQTIGKAQHAAKRKVLNLSFTEKSIKSTSEFVFKHIDRWHELMVDNDNWSVPFDLSDSVHNLLFDVQGDICFGASFNTKEPGENAFRKMPHMILEIMLLYYPLVRSPLRGLLLWLKSLGLDNLLERYSPPGLKDFNKFVHDSVTKRIKYQEELRQNPEIQERLDMFHYLCEARDPDSGQFVHDEHSLRAEAALVMVAGSDTTATIFTATMFYLSLPSQAHRLQKVVNEIRSTFDAAEDIKTGPQLSSCTYLLACIEEAMRLAPAAPSELPRVVREGGAVIKGEFYPAGTIVGTSNYVDGRNEQFYEDCQDYRPERWIVSDHVSHEEVARARSNFRPFGSGPLNCAGKKLAMIELLALVGRTLWRFDMRRAPGARLTLGGGSPDLGWGQRDPDQFRLIDAYMTLHEGPMLQLRKRVN</sequence>
<dbReference type="PANTHER" id="PTHR24305:SF237">
    <property type="entry name" value="CYTOCHROME P450 MONOOXYGENASE ATNE-RELATED"/>
    <property type="match status" value="1"/>
</dbReference>
<name>A0A162IBR8_9HYPO</name>
<accession>A0A162IBR8</accession>
<dbReference type="OrthoDB" id="1470350at2759"/>
<evidence type="ECO:0000256" key="3">
    <source>
        <dbReference type="ARBA" id="ARBA00022617"/>
    </source>
</evidence>
<dbReference type="InterPro" id="IPR050121">
    <property type="entry name" value="Cytochrome_P450_monoxygenase"/>
</dbReference>
<evidence type="ECO:0000256" key="5">
    <source>
        <dbReference type="ARBA" id="ARBA00023002"/>
    </source>
</evidence>
<keyword evidence="5" id="KW-0560">Oxidoreductase</keyword>
<evidence type="ECO:0000256" key="6">
    <source>
        <dbReference type="ARBA" id="ARBA00023004"/>
    </source>
</evidence>
<dbReference type="PANTHER" id="PTHR24305">
    <property type="entry name" value="CYTOCHROME P450"/>
    <property type="match status" value="1"/>
</dbReference>
<dbReference type="InterPro" id="IPR001128">
    <property type="entry name" value="Cyt_P450"/>
</dbReference>
<comment type="similarity">
    <text evidence="2">Belongs to the cytochrome P450 family.</text>
</comment>
<dbReference type="Proteomes" id="UP000078544">
    <property type="component" value="Unassembled WGS sequence"/>
</dbReference>
<comment type="caution">
    <text evidence="9">The sequence shown here is derived from an EMBL/GenBank/DDBJ whole genome shotgun (WGS) entry which is preliminary data.</text>
</comment>
<dbReference type="PRINTS" id="PR00463">
    <property type="entry name" value="EP450I"/>
</dbReference>
<dbReference type="STRING" id="1081109.A0A162IBR8"/>
<gene>
    <name evidence="9" type="ORF">AAL_08459</name>
</gene>
<feature type="binding site" description="axial binding residue" evidence="8">
    <location>
        <position position="344"/>
    </location>
    <ligand>
        <name>heme</name>
        <dbReference type="ChEBI" id="CHEBI:30413"/>
    </ligand>
    <ligandPart>
        <name>Fe</name>
        <dbReference type="ChEBI" id="CHEBI:18248"/>
    </ligandPart>
</feature>
<dbReference type="PRINTS" id="PR00385">
    <property type="entry name" value="P450"/>
</dbReference>
<evidence type="ECO:0000256" key="2">
    <source>
        <dbReference type="ARBA" id="ARBA00010617"/>
    </source>
</evidence>
<evidence type="ECO:0000256" key="1">
    <source>
        <dbReference type="ARBA" id="ARBA00001971"/>
    </source>
</evidence>
<proteinExistence type="inferred from homology"/>
<evidence type="ECO:0000256" key="4">
    <source>
        <dbReference type="ARBA" id="ARBA00022723"/>
    </source>
</evidence>
<dbReference type="Gene3D" id="1.10.630.10">
    <property type="entry name" value="Cytochrome P450"/>
    <property type="match status" value="1"/>
</dbReference>
<organism evidence="9 10">
    <name type="scientific">Moelleriella libera RCEF 2490</name>
    <dbReference type="NCBI Taxonomy" id="1081109"/>
    <lineage>
        <taxon>Eukaryota</taxon>
        <taxon>Fungi</taxon>
        <taxon>Dikarya</taxon>
        <taxon>Ascomycota</taxon>
        <taxon>Pezizomycotina</taxon>
        <taxon>Sordariomycetes</taxon>
        <taxon>Hypocreomycetidae</taxon>
        <taxon>Hypocreales</taxon>
        <taxon>Clavicipitaceae</taxon>
        <taxon>Moelleriella</taxon>
    </lineage>
</organism>
<evidence type="ECO:0000256" key="8">
    <source>
        <dbReference type="PIRSR" id="PIRSR602401-1"/>
    </source>
</evidence>
<dbReference type="Pfam" id="PF00067">
    <property type="entry name" value="p450"/>
    <property type="match status" value="1"/>
</dbReference>
<protein>
    <submittedName>
        <fullName evidence="9">Cytochrome P450 monooxygenase</fullName>
    </submittedName>
</protein>
<dbReference type="GO" id="GO:0004497">
    <property type="term" value="F:monooxygenase activity"/>
    <property type="evidence" value="ECO:0007669"/>
    <property type="project" value="UniProtKB-KW"/>
</dbReference>
<dbReference type="GO" id="GO:0005506">
    <property type="term" value="F:iron ion binding"/>
    <property type="evidence" value="ECO:0007669"/>
    <property type="project" value="InterPro"/>
</dbReference>
<dbReference type="InterPro" id="IPR036396">
    <property type="entry name" value="Cyt_P450_sf"/>
</dbReference>
<comment type="cofactor">
    <cofactor evidence="1 8">
        <name>heme</name>
        <dbReference type="ChEBI" id="CHEBI:30413"/>
    </cofactor>
</comment>
<evidence type="ECO:0000313" key="9">
    <source>
        <dbReference type="EMBL" id="KZZ86702.1"/>
    </source>
</evidence>
<evidence type="ECO:0000256" key="7">
    <source>
        <dbReference type="ARBA" id="ARBA00023033"/>
    </source>
</evidence>
<dbReference type="GO" id="GO:0016705">
    <property type="term" value="F:oxidoreductase activity, acting on paired donors, with incorporation or reduction of molecular oxygen"/>
    <property type="evidence" value="ECO:0007669"/>
    <property type="project" value="InterPro"/>
</dbReference>
<dbReference type="EMBL" id="AZGY01000063">
    <property type="protein sequence ID" value="KZZ86702.1"/>
    <property type="molecule type" value="Genomic_DNA"/>
</dbReference>
<dbReference type="AlphaFoldDB" id="A0A162IBR8"/>
<keyword evidence="3 8" id="KW-0349">Heme</keyword>
<dbReference type="SUPFAM" id="SSF48264">
    <property type="entry name" value="Cytochrome P450"/>
    <property type="match status" value="1"/>
</dbReference>
<keyword evidence="6 8" id="KW-0408">Iron</keyword>
<keyword evidence="4 8" id="KW-0479">Metal-binding</keyword>
<keyword evidence="7 9" id="KW-0503">Monooxygenase</keyword>
<evidence type="ECO:0000313" key="10">
    <source>
        <dbReference type="Proteomes" id="UP000078544"/>
    </source>
</evidence>
<dbReference type="InterPro" id="IPR002401">
    <property type="entry name" value="Cyt_P450_E_grp-I"/>
</dbReference>
<keyword evidence="10" id="KW-1185">Reference proteome</keyword>
<dbReference type="GO" id="GO:0020037">
    <property type="term" value="F:heme binding"/>
    <property type="evidence" value="ECO:0007669"/>
    <property type="project" value="InterPro"/>
</dbReference>